<dbReference type="InterPro" id="IPR020449">
    <property type="entry name" value="Tscrpt_reg_AraC-type_HTH"/>
</dbReference>
<dbReference type="PROSITE" id="PS01124">
    <property type="entry name" value="HTH_ARAC_FAMILY_2"/>
    <property type="match status" value="1"/>
</dbReference>
<proteinExistence type="predicted"/>
<comment type="caution">
    <text evidence="5">The sequence shown here is derived from an EMBL/GenBank/DDBJ whole genome shotgun (WGS) entry which is preliminary data.</text>
</comment>
<evidence type="ECO:0000256" key="1">
    <source>
        <dbReference type="ARBA" id="ARBA00023015"/>
    </source>
</evidence>
<dbReference type="InterPro" id="IPR018060">
    <property type="entry name" value="HTH_AraC"/>
</dbReference>
<evidence type="ECO:0000256" key="2">
    <source>
        <dbReference type="ARBA" id="ARBA00023125"/>
    </source>
</evidence>
<reference evidence="5" key="1">
    <citation type="submission" date="2020-02" db="EMBL/GenBank/DDBJ databases">
        <authorList>
            <person name="Shen X.-R."/>
            <person name="Zhang Y.-X."/>
        </authorList>
    </citation>
    <scope>NUCLEOTIDE SEQUENCE</scope>
    <source>
        <strain evidence="5">SYP-B3998</strain>
    </source>
</reference>
<dbReference type="InterPro" id="IPR037923">
    <property type="entry name" value="HTH-like"/>
</dbReference>
<dbReference type="InterPro" id="IPR054015">
    <property type="entry name" value="ExsA-like_N"/>
</dbReference>
<gene>
    <name evidence="5" type="ORF">GK047_02585</name>
</gene>
<name>A0A6G3ZT74_9BACL</name>
<dbReference type="PROSITE" id="PS00041">
    <property type="entry name" value="HTH_ARAC_FAMILY_1"/>
    <property type="match status" value="1"/>
</dbReference>
<sequence>MSDRTVKVPQGLEITSNNQSTLKVQGFTVVESCTRTRGKQGSMFLDDHLLLFVLEGIYKIHFGNQTYIVRKNEMVLLQRAIVIHYEKSGEPNKDYSLEYMMFFLKDELLKEFIKMSNIKFTQPSELVPVLIHPVNVRLQKYIESIKPYFNESEKIEDSLVRIKLLELLFDIASEKESMMQQLLQLKQQVRSNLSMIIEENIMNPVSIKDLAYLSGRSLSSFKRDFQSIYNMPPSKWIQQRRLEKAKELLTYTAMSVTDVCFTTGFENATHFSKVFKDYFGCPPSSLKQELS</sequence>
<dbReference type="GO" id="GO:0003700">
    <property type="term" value="F:DNA-binding transcription factor activity"/>
    <property type="evidence" value="ECO:0007669"/>
    <property type="project" value="InterPro"/>
</dbReference>
<dbReference type="InterPro" id="IPR009057">
    <property type="entry name" value="Homeodomain-like_sf"/>
</dbReference>
<keyword evidence="3" id="KW-0804">Transcription</keyword>
<organism evidence="5">
    <name type="scientific">Paenibacillus sp. SYP-B3998</name>
    <dbReference type="NCBI Taxonomy" id="2678564"/>
    <lineage>
        <taxon>Bacteria</taxon>
        <taxon>Bacillati</taxon>
        <taxon>Bacillota</taxon>
        <taxon>Bacilli</taxon>
        <taxon>Bacillales</taxon>
        <taxon>Paenibacillaceae</taxon>
        <taxon>Paenibacillus</taxon>
    </lineage>
</organism>
<dbReference type="SUPFAM" id="SSF46689">
    <property type="entry name" value="Homeodomain-like"/>
    <property type="match status" value="2"/>
</dbReference>
<accession>A0A6G3ZT74</accession>
<dbReference type="GO" id="GO:0043565">
    <property type="term" value="F:sequence-specific DNA binding"/>
    <property type="evidence" value="ECO:0007669"/>
    <property type="project" value="InterPro"/>
</dbReference>
<keyword evidence="1" id="KW-0805">Transcription regulation</keyword>
<keyword evidence="2" id="KW-0238">DNA-binding</keyword>
<dbReference type="InterPro" id="IPR018062">
    <property type="entry name" value="HTH_AraC-typ_CS"/>
</dbReference>
<evidence type="ECO:0000259" key="4">
    <source>
        <dbReference type="PROSITE" id="PS01124"/>
    </source>
</evidence>
<dbReference type="PANTHER" id="PTHR43280">
    <property type="entry name" value="ARAC-FAMILY TRANSCRIPTIONAL REGULATOR"/>
    <property type="match status" value="1"/>
</dbReference>
<dbReference type="AlphaFoldDB" id="A0A6G3ZT74"/>
<evidence type="ECO:0000313" key="5">
    <source>
        <dbReference type="EMBL" id="NEW04904.1"/>
    </source>
</evidence>
<dbReference type="SUPFAM" id="SSF51215">
    <property type="entry name" value="Regulatory protein AraC"/>
    <property type="match status" value="1"/>
</dbReference>
<dbReference type="Pfam" id="PF22200">
    <property type="entry name" value="ExsA_N"/>
    <property type="match status" value="1"/>
</dbReference>
<dbReference type="SMART" id="SM00342">
    <property type="entry name" value="HTH_ARAC"/>
    <property type="match status" value="1"/>
</dbReference>
<dbReference type="RefSeq" id="WP_163940773.1">
    <property type="nucleotide sequence ID" value="NZ_JAAIKC010000001.1"/>
</dbReference>
<protein>
    <submittedName>
        <fullName evidence="5">Helix-turn-helix transcriptional regulator</fullName>
    </submittedName>
</protein>
<dbReference type="EMBL" id="JAAIKC010000001">
    <property type="protein sequence ID" value="NEW04904.1"/>
    <property type="molecule type" value="Genomic_DNA"/>
</dbReference>
<dbReference type="PRINTS" id="PR00032">
    <property type="entry name" value="HTHARAC"/>
</dbReference>
<dbReference type="Gene3D" id="1.10.10.60">
    <property type="entry name" value="Homeodomain-like"/>
    <property type="match status" value="2"/>
</dbReference>
<feature type="domain" description="HTH araC/xylS-type" evidence="4">
    <location>
        <begin position="191"/>
        <end position="289"/>
    </location>
</feature>
<dbReference type="Pfam" id="PF12833">
    <property type="entry name" value="HTH_18"/>
    <property type="match status" value="1"/>
</dbReference>
<dbReference type="PANTHER" id="PTHR43280:SF2">
    <property type="entry name" value="HTH-TYPE TRANSCRIPTIONAL REGULATOR EXSA"/>
    <property type="match status" value="1"/>
</dbReference>
<evidence type="ECO:0000256" key="3">
    <source>
        <dbReference type="ARBA" id="ARBA00023163"/>
    </source>
</evidence>